<organism evidence="2 3">
    <name type="scientific">Roseivirga misakiensis</name>
    <dbReference type="NCBI Taxonomy" id="1563681"/>
    <lineage>
        <taxon>Bacteria</taxon>
        <taxon>Pseudomonadati</taxon>
        <taxon>Bacteroidota</taxon>
        <taxon>Cytophagia</taxon>
        <taxon>Cytophagales</taxon>
        <taxon>Roseivirgaceae</taxon>
        <taxon>Roseivirga</taxon>
    </lineage>
</organism>
<evidence type="ECO:0000256" key="1">
    <source>
        <dbReference type="SAM" id="Phobius"/>
    </source>
</evidence>
<reference evidence="2 3" key="1">
    <citation type="submission" date="2016-08" db="EMBL/GenBank/DDBJ databases">
        <title>Draft genome of Fabibacter sp. strain SK-8.</title>
        <authorList>
            <person name="Wong S.-K."/>
            <person name="Hamasaki K."/>
            <person name="Yoshizawa S."/>
        </authorList>
    </citation>
    <scope>NUCLEOTIDE SEQUENCE [LARGE SCALE GENOMIC DNA]</scope>
    <source>
        <strain evidence="2 3">SK-8</strain>
    </source>
</reference>
<evidence type="ECO:0000313" key="3">
    <source>
        <dbReference type="Proteomes" id="UP000095552"/>
    </source>
</evidence>
<dbReference type="Proteomes" id="UP000095552">
    <property type="component" value="Unassembled WGS sequence"/>
</dbReference>
<evidence type="ECO:0000313" key="2">
    <source>
        <dbReference type="EMBL" id="OEK05920.1"/>
    </source>
</evidence>
<dbReference type="RefSeq" id="WP_069834839.1">
    <property type="nucleotide sequence ID" value="NZ_MDGQ01000004.1"/>
</dbReference>
<dbReference type="OrthoDB" id="964597at2"/>
<dbReference type="STRING" id="1563681.BFP71_07350"/>
<gene>
    <name evidence="2" type="ORF">BFP71_07350</name>
</gene>
<proteinExistence type="predicted"/>
<dbReference type="AlphaFoldDB" id="A0A1E5T3G7"/>
<keyword evidence="1" id="KW-0472">Membrane</keyword>
<dbReference type="EMBL" id="MDGQ01000004">
    <property type="protein sequence ID" value="OEK05920.1"/>
    <property type="molecule type" value="Genomic_DNA"/>
</dbReference>
<keyword evidence="1" id="KW-0812">Transmembrane</keyword>
<keyword evidence="1" id="KW-1133">Transmembrane helix</keyword>
<keyword evidence="3" id="KW-1185">Reference proteome</keyword>
<accession>A0A1E5T3G7</accession>
<feature type="transmembrane region" description="Helical" evidence="1">
    <location>
        <begin position="37"/>
        <end position="56"/>
    </location>
</feature>
<sequence length="114" mass="12643">MEVTKREKLQKANDKFKNALESQVEDLKHNFDKVGKTALIVGGGLLGAYLLSNAITGSDKKKKSKKEKSKADSKLKSDNLLTSTLKEQAFVFLLGLAAERLTAFLNELDQDEKE</sequence>
<protein>
    <submittedName>
        <fullName evidence="2">Uncharacterized protein</fullName>
    </submittedName>
</protein>
<name>A0A1E5T3G7_9BACT</name>
<comment type="caution">
    <text evidence="2">The sequence shown here is derived from an EMBL/GenBank/DDBJ whole genome shotgun (WGS) entry which is preliminary data.</text>
</comment>